<sequence>MSSGFILLFILAAIGPVAAGNCNTAPDVDGCSVKVNRWDLPPFFWDIFEPGCNKHDICYSCGAYYGVSRRLCDDHLYANNKKLCSTNTKVRHLSWCLQFAREYYLVWINFKHSYYKQTSPGWCSQSYVADCIF</sequence>
<feature type="signal peptide" evidence="1">
    <location>
        <begin position="1"/>
        <end position="19"/>
    </location>
</feature>
<accession>A0ABY7EWG5</accession>
<dbReference type="EMBL" id="CP111019">
    <property type="protein sequence ID" value="WAR13242.1"/>
    <property type="molecule type" value="Genomic_DNA"/>
</dbReference>
<evidence type="ECO:0000313" key="2">
    <source>
        <dbReference type="EMBL" id="WAR13242.1"/>
    </source>
</evidence>
<name>A0ABY7EWG5_MYAAR</name>
<keyword evidence="1" id="KW-0732">Signal</keyword>
<dbReference type="Proteomes" id="UP001164746">
    <property type="component" value="Chromosome 8"/>
</dbReference>
<dbReference type="PANTHER" id="PTHR37687:SF1">
    <property type="entry name" value="AGAP006772-PA"/>
    <property type="match status" value="1"/>
</dbReference>
<evidence type="ECO:0000256" key="1">
    <source>
        <dbReference type="SAM" id="SignalP"/>
    </source>
</evidence>
<keyword evidence="3" id="KW-1185">Reference proteome</keyword>
<protein>
    <recommendedName>
        <fullName evidence="4">Conodipine-M alpha chain</fullName>
    </recommendedName>
</protein>
<dbReference type="PANTHER" id="PTHR37687">
    <property type="entry name" value="AGAP006772-PA"/>
    <property type="match status" value="1"/>
</dbReference>
<reference evidence="2" key="1">
    <citation type="submission" date="2022-11" db="EMBL/GenBank/DDBJ databases">
        <title>Centuries of genome instability and evolution in soft-shell clam transmissible cancer (bioRxiv).</title>
        <authorList>
            <person name="Hart S.F.M."/>
            <person name="Yonemitsu M.A."/>
            <person name="Giersch R.M."/>
            <person name="Beal B.F."/>
            <person name="Arriagada G."/>
            <person name="Davis B.W."/>
            <person name="Ostrander E.A."/>
            <person name="Goff S.P."/>
            <person name="Metzger M.J."/>
        </authorList>
    </citation>
    <scope>NUCLEOTIDE SEQUENCE</scope>
    <source>
        <strain evidence="2">MELC-2E11</strain>
        <tissue evidence="2">Siphon/mantle</tissue>
    </source>
</reference>
<evidence type="ECO:0008006" key="4">
    <source>
        <dbReference type="Google" id="ProtNLM"/>
    </source>
</evidence>
<feature type="chain" id="PRO_5047037499" description="Conodipine-M alpha chain" evidence="1">
    <location>
        <begin position="20"/>
        <end position="133"/>
    </location>
</feature>
<dbReference type="SUPFAM" id="SSF48619">
    <property type="entry name" value="Phospholipase A2, PLA2"/>
    <property type="match status" value="1"/>
</dbReference>
<gene>
    <name evidence="2" type="ORF">MAR_027422</name>
</gene>
<dbReference type="InterPro" id="IPR036444">
    <property type="entry name" value="PLipase_A2_dom_sf"/>
</dbReference>
<organism evidence="2 3">
    <name type="scientific">Mya arenaria</name>
    <name type="common">Soft-shell clam</name>
    <dbReference type="NCBI Taxonomy" id="6604"/>
    <lineage>
        <taxon>Eukaryota</taxon>
        <taxon>Metazoa</taxon>
        <taxon>Spiralia</taxon>
        <taxon>Lophotrochozoa</taxon>
        <taxon>Mollusca</taxon>
        <taxon>Bivalvia</taxon>
        <taxon>Autobranchia</taxon>
        <taxon>Heteroconchia</taxon>
        <taxon>Euheterodonta</taxon>
        <taxon>Imparidentia</taxon>
        <taxon>Neoheterodontei</taxon>
        <taxon>Myida</taxon>
        <taxon>Myoidea</taxon>
        <taxon>Myidae</taxon>
        <taxon>Mya</taxon>
    </lineage>
</organism>
<proteinExistence type="predicted"/>
<evidence type="ECO:0000313" key="3">
    <source>
        <dbReference type="Proteomes" id="UP001164746"/>
    </source>
</evidence>
<dbReference type="Gene3D" id="1.20.90.10">
    <property type="entry name" value="Phospholipase A2 domain"/>
    <property type="match status" value="1"/>
</dbReference>
<dbReference type="InterPro" id="IPR038875">
    <property type="entry name" value="PLA2_conodipine-like"/>
</dbReference>